<dbReference type="PANTHER" id="PTHR43369">
    <property type="entry name" value="PHOSPHORIBOSYLGLYCINAMIDE FORMYLTRANSFERASE"/>
    <property type="match status" value="1"/>
</dbReference>
<evidence type="ECO:0000313" key="7">
    <source>
        <dbReference type="Proteomes" id="UP001148313"/>
    </source>
</evidence>
<reference evidence="6" key="1">
    <citation type="submission" date="2022-11" db="EMBL/GenBank/DDBJ databases">
        <title>Hoeflea poritis sp. nov., isolated from scleractinian coral Porites lutea.</title>
        <authorList>
            <person name="Zhang G."/>
            <person name="Wei Q."/>
            <person name="Cai L."/>
        </authorList>
    </citation>
    <scope>NUCLEOTIDE SEQUENCE</scope>
    <source>
        <strain evidence="6">E7-10</strain>
    </source>
</reference>
<feature type="domain" description="Formyl transferase N-terminal" evidence="5">
    <location>
        <begin position="54"/>
        <end position="183"/>
    </location>
</feature>
<dbReference type="RefSeq" id="WP_271091854.1">
    <property type="nucleotide sequence ID" value="NZ_JAPJZH010000017.1"/>
</dbReference>
<dbReference type="Gene3D" id="3.40.50.170">
    <property type="entry name" value="Formyl transferase, N-terminal domain"/>
    <property type="match status" value="1"/>
</dbReference>
<keyword evidence="7" id="KW-1185">Reference proteome</keyword>
<evidence type="ECO:0000256" key="1">
    <source>
        <dbReference type="ARBA" id="ARBA00005054"/>
    </source>
</evidence>
<dbReference type="PANTHER" id="PTHR43369:SF2">
    <property type="entry name" value="PHOSPHORIBOSYLGLYCINAMIDE FORMYLTRANSFERASE"/>
    <property type="match status" value="1"/>
</dbReference>
<dbReference type="SUPFAM" id="SSF53328">
    <property type="entry name" value="Formyltransferase"/>
    <property type="match status" value="1"/>
</dbReference>
<dbReference type="Proteomes" id="UP001148313">
    <property type="component" value="Unassembled WGS sequence"/>
</dbReference>
<comment type="pathway">
    <text evidence="1">Purine metabolism; IMP biosynthesis via de novo pathway; N(2)-formyl-N(1)-(5-phospho-D-ribosyl)glycinamide from N(1)-(5-phospho-D-ribosyl)glycinamide (10-formyl THF route): step 1/1.</text>
</comment>
<dbReference type="EC" id="2.1.2.2" evidence="2"/>
<organism evidence="6 7">
    <name type="scientific">Hoeflea poritis</name>
    <dbReference type="NCBI Taxonomy" id="2993659"/>
    <lineage>
        <taxon>Bacteria</taxon>
        <taxon>Pseudomonadati</taxon>
        <taxon>Pseudomonadota</taxon>
        <taxon>Alphaproteobacteria</taxon>
        <taxon>Hyphomicrobiales</taxon>
        <taxon>Rhizobiaceae</taxon>
        <taxon>Hoeflea</taxon>
    </lineage>
</organism>
<evidence type="ECO:0000259" key="5">
    <source>
        <dbReference type="Pfam" id="PF00551"/>
    </source>
</evidence>
<protein>
    <recommendedName>
        <fullName evidence="2">phosphoribosylglycinamide formyltransferase 1</fullName>
        <ecNumber evidence="2">2.1.2.2</ecNumber>
    </recommendedName>
</protein>
<evidence type="ECO:0000313" key="6">
    <source>
        <dbReference type="EMBL" id="MDA4847999.1"/>
    </source>
</evidence>
<keyword evidence="4" id="KW-0658">Purine biosynthesis</keyword>
<evidence type="ECO:0000256" key="3">
    <source>
        <dbReference type="ARBA" id="ARBA00022679"/>
    </source>
</evidence>
<keyword evidence="3" id="KW-0808">Transferase</keyword>
<evidence type="ECO:0000256" key="4">
    <source>
        <dbReference type="ARBA" id="ARBA00022755"/>
    </source>
</evidence>
<comment type="caution">
    <text evidence="6">The sequence shown here is derived from an EMBL/GenBank/DDBJ whole genome shotgun (WGS) entry which is preliminary data.</text>
</comment>
<accession>A0ABT4VTF7</accession>
<evidence type="ECO:0000256" key="2">
    <source>
        <dbReference type="ARBA" id="ARBA00012254"/>
    </source>
</evidence>
<dbReference type="Pfam" id="PF00551">
    <property type="entry name" value="Formyl_trans_N"/>
    <property type="match status" value="1"/>
</dbReference>
<dbReference type="InterPro" id="IPR002376">
    <property type="entry name" value="Formyl_transf_N"/>
</dbReference>
<sequence length="327" mass="36080">MPNRFHALVVVENSLVSSAFVDAWLRSGNTVAALWTRDQKSLSSGTVQKVVSLASSVPTLQELVKKHKIPVVRNEPLRNTEESSGLLSGVQADTLITLMTHQIIPGWMIEAFGRRAVNVHPALLPHYKGPKPTLSLLADGQADRYGGITVHRLDTGIDTGAIIGQRKVPAVSGQNVDVWTYRIALAAADLARTDLQAYLKGDLEAVAQVPGSGNYRKCGRLEFSVEAQKTLEDVRRLLSMPAGMTLRAVIDPPIGRRDNFPIHRKISVISAPTGDNPRVTRFAIEMDIRDCRIRLLRKRKALSIFSNPAISIARYRLNQFRRGENQA</sequence>
<gene>
    <name evidence="6" type="ORF">OOZ53_21755</name>
</gene>
<dbReference type="InterPro" id="IPR036477">
    <property type="entry name" value="Formyl_transf_N_sf"/>
</dbReference>
<proteinExistence type="predicted"/>
<name>A0ABT4VTF7_9HYPH</name>
<dbReference type="EMBL" id="JAPJZH010000017">
    <property type="protein sequence ID" value="MDA4847999.1"/>
    <property type="molecule type" value="Genomic_DNA"/>
</dbReference>